<dbReference type="AlphaFoldDB" id="A0A383BG11"/>
<dbReference type="Pfam" id="PF07969">
    <property type="entry name" value="Amidohydro_3"/>
    <property type="match status" value="1"/>
</dbReference>
<dbReference type="GO" id="GO:0016810">
    <property type="term" value="F:hydrolase activity, acting on carbon-nitrogen (but not peptide) bonds"/>
    <property type="evidence" value="ECO:0007669"/>
    <property type="project" value="InterPro"/>
</dbReference>
<dbReference type="PANTHER" id="PTHR22642:SF2">
    <property type="entry name" value="PROTEIN LONG AFTER FAR-RED 3"/>
    <property type="match status" value="1"/>
</dbReference>
<feature type="non-terminal residue" evidence="3">
    <location>
        <position position="220"/>
    </location>
</feature>
<evidence type="ECO:0000259" key="2">
    <source>
        <dbReference type="Pfam" id="PF07969"/>
    </source>
</evidence>
<accession>A0A383BG11</accession>
<protein>
    <recommendedName>
        <fullName evidence="2">Amidohydrolase 3 domain-containing protein</fullName>
    </recommendedName>
</protein>
<dbReference type="EMBL" id="UINC01200256">
    <property type="protein sequence ID" value="SVE19057.1"/>
    <property type="molecule type" value="Genomic_DNA"/>
</dbReference>
<sequence>MMYPRTLFSCLVLTLALLALSCGGAIPDAIAPDMILVNGKVVTVDSDFSIAEAVAITDGKFVAVGSSAEIQAMAGASTEIVDLGGNTVLPGLNDGHGHVTLTWGKKVDPIETRFRNAASIEEVLDVLREKMETLEEGELLWFDRGASNPNVYEEKRWPNRHDLDKVSTDRPILLSLGGAGSNAIVNTKLLRDLGITSRTPQPRDQGMQGEIVKDSRGQPN</sequence>
<organism evidence="3">
    <name type="scientific">marine metagenome</name>
    <dbReference type="NCBI Taxonomy" id="408172"/>
    <lineage>
        <taxon>unclassified sequences</taxon>
        <taxon>metagenomes</taxon>
        <taxon>ecological metagenomes</taxon>
    </lineage>
</organism>
<reference evidence="3" key="1">
    <citation type="submission" date="2018-05" db="EMBL/GenBank/DDBJ databases">
        <authorList>
            <person name="Lanie J.A."/>
            <person name="Ng W.-L."/>
            <person name="Kazmierczak K.M."/>
            <person name="Andrzejewski T.M."/>
            <person name="Davidsen T.M."/>
            <person name="Wayne K.J."/>
            <person name="Tettelin H."/>
            <person name="Glass J.I."/>
            <person name="Rusch D."/>
            <person name="Podicherti R."/>
            <person name="Tsui H.-C.T."/>
            <person name="Winkler M.E."/>
        </authorList>
    </citation>
    <scope>NUCLEOTIDE SEQUENCE</scope>
</reference>
<dbReference type="Gene3D" id="3.10.310.70">
    <property type="match status" value="1"/>
</dbReference>
<proteinExistence type="predicted"/>
<evidence type="ECO:0000313" key="3">
    <source>
        <dbReference type="EMBL" id="SVE19057.1"/>
    </source>
</evidence>
<dbReference type="Gene3D" id="2.30.40.10">
    <property type="entry name" value="Urease, subunit C, domain 1"/>
    <property type="match status" value="1"/>
</dbReference>
<dbReference type="PROSITE" id="PS51257">
    <property type="entry name" value="PROKAR_LIPOPROTEIN"/>
    <property type="match status" value="1"/>
</dbReference>
<gene>
    <name evidence="3" type="ORF">METZ01_LOCUS471911</name>
</gene>
<name>A0A383BG11_9ZZZZ</name>
<feature type="region of interest" description="Disordered" evidence="1">
    <location>
        <begin position="195"/>
        <end position="220"/>
    </location>
</feature>
<dbReference type="InterPro" id="IPR013108">
    <property type="entry name" value="Amidohydro_3"/>
</dbReference>
<evidence type="ECO:0000256" key="1">
    <source>
        <dbReference type="SAM" id="MobiDB-lite"/>
    </source>
</evidence>
<feature type="compositionally biased region" description="Basic and acidic residues" evidence="1">
    <location>
        <begin position="211"/>
        <end position="220"/>
    </location>
</feature>
<dbReference type="PANTHER" id="PTHR22642">
    <property type="entry name" value="IMIDAZOLONEPROPIONASE"/>
    <property type="match status" value="1"/>
</dbReference>
<dbReference type="SUPFAM" id="SSF51338">
    <property type="entry name" value="Composite domain of metallo-dependent hydrolases"/>
    <property type="match status" value="1"/>
</dbReference>
<feature type="domain" description="Amidohydrolase 3" evidence="2">
    <location>
        <begin position="79"/>
        <end position="219"/>
    </location>
</feature>
<dbReference type="InterPro" id="IPR011059">
    <property type="entry name" value="Metal-dep_hydrolase_composite"/>
</dbReference>